<dbReference type="Proteomes" id="UP001200741">
    <property type="component" value="Unassembled WGS sequence"/>
</dbReference>
<evidence type="ECO:0000313" key="1">
    <source>
        <dbReference type="EMBL" id="MCE4553472.1"/>
    </source>
</evidence>
<comment type="caution">
    <text evidence="1">The sequence shown here is derived from an EMBL/GenBank/DDBJ whole genome shotgun (WGS) entry which is preliminary data.</text>
</comment>
<dbReference type="EMBL" id="JAJTWU010000001">
    <property type="protein sequence ID" value="MCE4553472.1"/>
    <property type="molecule type" value="Genomic_DNA"/>
</dbReference>
<evidence type="ECO:0000313" key="2">
    <source>
        <dbReference type="Proteomes" id="UP001200741"/>
    </source>
</evidence>
<keyword evidence="2" id="KW-1185">Reference proteome</keyword>
<dbReference type="InterPro" id="IPR021243">
    <property type="entry name" value="DUF2804"/>
</dbReference>
<protein>
    <submittedName>
        <fullName evidence="1">DUF2804 domain-containing protein</fullName>
    </submittedName>
</protein>
<dbReference type="Pfam" id="PF10974">
    <property type="entry name" value="DUF2804"/>
    <property type="match status" value="1"/>
</dbReference>
<gene>
    <name evidence="1" type="ORF">LXT13_03295</name>
</gene>
<proteinExistence type="predicted"/>
<accession>A0ABS8XKY2</accession>
<dbReference type="RefSeq" id="WP_233370172.1">
    <property type="nucleotide sequence ID" value="NZ_JAJTWU010000001.1"/>
</dbReference>
<dbReference type="PANTHER" id="PTHR35868">
    <property type="entry name" value="DUF2804 DOMAIN-CONTAINING PROTEIN-RELATED"/>
    <property type="match status" value="1"/>
</dbReference>
<dbReference type="PANTHER" id="PTHR35868:SF4">
    <property type="entry name" value="DUF2804 DOMAIN-CONTAINING PROTEIN"/>
    <property type="match status" value="1"/>
</dbReference>
<name>A0ABS8XKY2_9BURK</name>
<reference evidence="1 2" key="1">
    <citation type="submission" date="2021-12" db="EMBL/GenBank/DDBJ databases">
        <title>Genome seq of P8.</title>
        <authorList>
            <person name="Seo T."/>
        </authorList>
    </citation>
    <scope>NUCLEOTIDE SEQUENCE [LARGE SCALE GENOMIC DNA]</scope>
    <source>
        <strain evidence="1 2">P8</strain>
    </source>
</reference>
<organism evidence="1 2">
    <name type="scientific">Pelomonas cellulosilytica</name>
    <dbReference type="NCBI Taxonomy" id="2906762"/>
    <lineage>
        <taxon>Bacteria</taxon>
        <taxon>Pseudomonadati</taxon>
        <taxon>Pseudomonadota</taxon>
        <taxon>Betaproteobacteria</taxon>
        <taxon>Burkholderiales</taxon>
        <taxon>Sphaerotilaceae</taxon>
        <taxon>Roseateles</taxon>
    </lineage>
</organism>
<sequence>MLAGKPDLRAAVHLPPSPACVVLHGAPAHGRYAGRIDRLDWSGLTPRPPAPWRWWRHKRWHYVGLGHDDVFLGVAFIDVGWATSAFAYMFDRRQRRMLADWGQEGLPRLQARIAEAPLAGADSWFRGPRARLSLCHGAGDLLHLTVQTPALRAQAQLQLADMAAPLLAIGPVAGGLAHATQKTTALPVQGWAEAAGRRFDLAGAWAAVDASNGLLARDTAWRWASAHGPGLGFNLQSGYFGAQENVLWLDGQPIALGPAHFGFDAGRPLSPWHITTDDGLLDLVFTPEGARAADKNLGWARSRYVQPIGTFAGQVKGAPDSPARAVAGLLGVTEDHVAHW</sequence>